<dbReference type="Gene3D" id="3.40.50.2000">
    <property type="entry name" value="Glycogen Phosphorylase B"/>
    <property type="match status" value="2"/>
</dbReference>
<gene>
    <name evidence="4" type="ORF">GCM10011617_06680</name>
</gene>
<reference evidence="4" key="1">
    <citation type="journal article" date="2014" name="Int. J. Syst. Evol. Microbiol.">
        <title>Complete genome sequence of Corynebacterium casei LMG S-19264T (=DSM 44701T), isolated from a smear-ripened cheese.</title>
        <authorList>
            <consortium name="US DOE Joint Genome Institute (JGI-PGF)"/>
            <person name="Walter F."/>
            <person name="Albersmeier A."/>
            <person name="Kalinowski J."/>
            <person name="Ruckert C."/>
        </authorList>
    </citation>
    <scope>NUCLEOTIDE SEQUENCE</scope>
    <source>
        <strain evidence="4">KCTC 32422</strain>
    </source>
</reference>
<accession>A0A918R9J9</accession>
<dbReference type="PANTHER" id="PTHR12526:SF510">
    <property type="entry name" value="D-INOSITOL 3-PHOSPHATE GLYCOSYLTRANSFERASE"/>
    <property type="match status" value="1"/>
</dbReference>
<keyword evidence="2 4" id="KW-0808">Transferase</keyword>
<dbReference type="InterPro" id="IPR001296">
    <property type="entry name" value="Glyco_trans_1"/>
</dbReference>
<dbReference type="EMBL" id="BMZD01000002">
    <property type="protein sequence ID" value="GGZ90418.1"/>
    <property type="molecule type" value="Genomic_DNA"/>
</dbReference>
<dbReference type="SUPFAM" id="SSF53756">
    <property type="entry name" value="UDP-Glycosyltransferase/glycogen phosphorylase"/>
    <property type="match status" value="1"/>
</dbReference>
<dbReference type="RefSeq" id="WP_308430035.1">
    <property type="nucleotide sequence ID" value="NZ_BMZD01000002.1"/>
</dbReference>
<proteinExistence type="predicted"/>
<evidence type="ECO:0000313" key="4">
    <source>
        <dbReference type="EMBL" id="GGZ90418.1"/>
    </source>
</evidence>
<dbReference type="GO" id="GO:0016757">
    <property type="term" value="F:glycosyltransferase activity"/>
    <property type="evidence" value="ECO:0007669"/>
    <property type="project" value="UniProtKB-KW"/>
</dbReference>
<name>A0A918R9J9_9SPHN</name>
<keyword evidence="5" id="KW-1185">Reference proteome</keyword>
<protein>
    <submittedName>
        <fullName evidence="4">Glycosyl transferase family 1</fullName>
    </submittedName>
</protein>
<keyword evidence="1" id="KW-0328">Glycosyltransferase</keyword>
<dbReference type="Proteomes" id="UP000634139">
    <property type="component" value="Unassembled WGS sequence"/>
</dbReference>
<evidence type="ECO:0000259" key="3">
    <source>
        <dbReference type="Pfam" id="PF00534"/>
    </source>
</evidence>
<dbReference type="PANTHER" id="PTHR12526">
    <property type="entry name" value="GLYCOSYLTRANSFERASE"/>
    <property type="match status" value="1"/>
</dbReference>
<organism evidence="4 5">
    <name type="scientific">Novosphingobium arvoryzae</name>
    <dbReference type="NCBI Taxonomy" id="1256514"/>
    <lineage>
        <taxon>Bacteria</taxon>
        <taxon>Pseudomonadati</taxon>
        <taxon>Pseudomonadota</taxon>
        <taxon>Alphaproteobacteria</taxon>
        <taxon>Sphingomonadales</taxon>
        <taxon>Sphingomonadaceae</taxon>
        <taxon>Novosphingobium</taxon>
    </lineage>
</organism>
<dbReference type="Pfam" id="PF00534">
    <property type="entry name" value="Glycos_transf_1"/>
    <property type="match status" value="1"/>
</dbReference>
<comment type="caution">
    <text evidence="4">The sequence shown here is derived from an EMBL/GenBank/DDBJ whole genome shotgun (WGS) entry which is preliminary data.</text>
</comment>
<sequence>MSRPLRVLSLSTLYPNDHTPNFGVFVERQMQAVAARGDVQLTLINPIGLPPFPLSLHPRYRALRGVAAVEQRGGVPVLRPRFTLLPGIGGRFNASAIARAVLPLARQLHADAPLDLVDAQFFYPDGPAAVRIGKALNLPTSIKARGADIHHWGHAPGTARQVREAGLAATGLLAVAGGIADDMAALGIPRDKITIHRTGLDRSVFRPLDRAEARARLNLPAHAPLLATVGALIPRKGQTYAIEALAQLPDAHLLLAGAGADEAALRARAAALGLAERVHFLGAVPHGELPWVLSAADVFVLPTASEGLANAWVEALACGTPVVTTPIPGAQELLTDPAWGRMTARDGNAIAAAVRDLLTVPPARAEVLRGAAPFSWEANAAALVEHWRRLVSAPLSEQH</sequence>
<evidence type="ECO:0000256" key="2">
    <source>
        <dbReference type="ARBA" id="ARBA00022679"/>
    </source>
</evidence>
<reference evidence="4" key="2">
    <citation type="submission" date="2020-09" db="EMBL/GenBank/DDBJ databases">
        <authorList>
            <person name="Sun Q."/>
            <person name="Kim S."/>
        </authorList>
    </citation>
    <scope>NUCLEOTIDE SEQUENCE</scope>
    <source>
        <strain evidence="4">KCTC 32422</strain>
    </source>
</reference>
<evidence type="ECO:0000313" key="5">
    <source>
        <dbReference type="Proteomes" id="UP000634139"/>
    </source>
</evidence>
<evidence type="ECO:0000256" key="1">
    <source>
        <dbReference type="ARBA" id="ARBA00022676"/>
    </source>
</evidence>
<feature type="domain" description="Glycosyl transferase family 1" evidence="3">
    <location>
        <begin position="209"/>
        <end position="365"/>
    </location>
</feature>
<dbReference type="AlphaFoldDB" id="A0A918R9J9"/>